<keyword evidence="3" id="KW-0418">Kinase</keyword>
<feature type="domain" description="Protein kinase" evidence="2">
    <location>
        <begin position="37"/>
        <end position="308"/>
    </location>
</feature>
<sequence length="1149" mass="134004">MTDNKKMQDTENTNEWINWIEEAVAKKHLEYYKYNQFINVQEIGAGTFGKVYRAIWKNLGKFIALKSFFNLNNVTLKEIICELEIQREVDYHDNIIRCYGITIYKSENLHTSNNYMLVMEYADSGSLRNYLKKNFNKLTWNDKYNMAYQLACAVSYLHSEGIAHRDLHSENVLVHQNVIKLKDFGLSKRIEEGESSNLRSKLFRMVPYVDPESFSARIYNNNQMYLLNEKSDVYSVGVLLWELSSGQPPFHVEEYDVGLALEILQGLRETVVPDTPKNYVTIYTKCWDGEPDNRPNMHQVVDWLKAIITKSDVIQSSDKQESLRNNLELQGDLSQLIQNYDKVNTEEIDTIKNIKNSVIEKNNVSTSIAIAVNNPTLYISSYKDDSASLIRYINLDYTSDTTTIYSTSNFGLVSLLQNPTKSTNYEQNKQLNYGLFLSKHKIIPSEQALSIENGKWDISLYEGQPLVYTNINGSSDICIDFSIIEITYKEDLKLKYFQINSEEDEFFTKKISVGDKLFIKESSLITQTQIDILKFYLFCAYNLTKYSIEVQSNNLFTLNLLLRMETMDGKEINTHEKLTEWMNNLCLQKTLDEKKPNYHEELIRQMKIIDIISYSNVASKPQSEYKKLDDIESDDQRQLGINNFEERLYLEDWIGNAAYDNLICWTMDFHLFHGLITNQNYEMEISKKIAIDFIKIPKVNISDKFYLKMIRPSTKLEVSLVSSNILSVENLNSFPFVKYDIKNYEGFSHILVKCERYEILLDEDDVKPTREFEKAIEKSFNSMEPLKDLQRLFDEYGHLFSRRIILGRSLKIILPTSSLNHHTFENINNVNEILKSLDKLGISYLITQKGKNIERNNLSSWFDSANDNLEIIEYDKIIPFYKIFNEKQKKVDDILDKFNDQNSRIIMTGITDLKDLEYLKDDLKGDVVNVFHYKRINIKTSLKDENYEVYGSVISENNERLEEIYVNFGLCDFNGFYAIIKKAERMNFDITKCYISWIIIGIPSQLSVFSPNNRELQVDCIKKSIKSQPANEFNHNIVNTSFNLHEGYTVFAHAYHSSTNEPKNIIKLVKWSHNSINFQISRHNLNDTIKINDETYKDHNSADTLNLRVCIPLTSYNNLKIDNNKENERILIGYILTKENFDESLGQTS</sequence>
<dbReference type="InterPro" id="IPR011009">
    <property type="entry name" value="Kinase-like_dom_sf"/>
</dbReference>
<dbReference type="PROSITE" id="PS00107">
    <property type="entry name" value="PROTEIN_KINASE_ATP"/>
    <property type="match status" value="1"/>
</dbReference>
<evidence type="ECO:0000313" key="4">
    <source>
        <dbReference type="Proteomes" id="UP000615446"/>
    </source>
</evidence>
<comment type="caution">
    <text evidence="3">The sequence shown here is derived from an EMBL/GenBank/DDBJ whole genome shotgun (WGS) entry which is preliminary data.</text>
</comment>
<organism evidence="3 4">
    <name type="scientific">Rhizophagus clarus</name>
    <dbReference type="NCBI Taxonomy" id="94130"/>
    <lineage>
        <taxon>Eukaryota</taxon>
        <taxon>Fungi</taxon>
        <taxon>Fungi incertae sedis</taxon>
        <taxon>Mucoromycota</taxon>
        <taxon>Glomeromycotina</taxon>
        <taxon>Glomeromycetes</taxon>
        <taxon>Glomerales</taxon>
        <taxon>Glomeraceae</taxon>
        <taxon>Rhizophagus</taxon>
    </lineage>
</organism>
<dbReference type="PANTHER" id="PTHR44329:SF289">
    <property type="entry name" value="SERINE_THREONINE-PROTEIN KINASE VIK"/>
    <property type="match status" value="1"/>
</dbReference>
<evidence type="ECO:0000256" key="1">
    <source>
        <dbReference type="PROSITE-ProRule" id="PRU10141"/>
    </source>
</evidence>
<gene>
    <name evidence="3" type="ORF">RCL2_000755700</name>
</gene>
<dbReference type="PANTHER" id="PTHR44329">
    <property type="entry name" value="SERINE/THREONINE-PROTEIN KINASE TNNI3K-RELATED"/>
    <property type="match status" value="1"/>
</dbReference>
<dbReference type="InterPro" id="IPR001245">
    <property type="entry name" value="Ser-Thr/Tyr_kinase_cat_dom"/>
</dbReference>
<dbReference type="Pfam" id="PF07714">
    <property type="entry name" value="PK_Tyr_Ser-Thr"/>
    <property type="match status" value="1"/>
</dbReference>
<evidence type="ECO:0000259" key="2">
    <source>
        <dbReference type="PROSITE" id="PS50011"/>
    </source>
</evidence>
<dbReference type="GO" id="GO:0004674">
    <property type="term" value="F:protein serine/threonine kinase activity"/>
    <property type="evidence" value="ECO:0007669"/>
    <property type="project" value="TreeGrafter"/>
</dbReference>
<dbReference type="EMBL" id="BLAL01000048">
    <property type="protein sequence ID" value="GES80269.1"/>
    <property type="molecule type" value="Genomic_DNA"/>
</dbReference>
<dbReference type="InterPro" id="IPR051681">
    <property type="entry name" value="Ser/Thr_Kinases-Pseudokinases"/>
</dbReference>
<dbReference type="GO" id="GO:0005524">
    <property type="term" value="F:ATP binding"/>
    <property type="evidence" value="ECO:0007669"/>
    <property type="project" value="UniProtKB-UniRule"/>
</dbReference>
<evidence type="ECO:0000313" key="3">
    <source>
        <dbReference type="EMBL" id="GES80269.1"/>
    </source>
</evidence>
<dbReference type="InterPro" id="IPR000719">
    <property type="entry name" value="Prot_kinase_dom"/>
</dbReference>
<dbReference type="InterPro" id="IPR017441">
    <property type="entry name" value="Protein_kinase_ATP_BS"/>
</dbReference>
<dbReference type="Proteomes" id="UP000615446">
    <property type="component" value="Unassembled WGS sequence"/>
</dbReference>
<dbReference type="OrthoDB" id="2341617at2759"/>
<accession>A0A8H3QKV6</accession>
<reference evidence="3" key="1">
    <citation type="submission" date="2019-10" db="EMBL/GenBank/DDBJ databases">
        <title>Conservation and host-specific expression of non-tandemly repeated heterogenous ribosome RNA gene in arbuscular mycorrhizal fungi.</title>
        <authorList>
            <person name="Maeda T."/>
            <person name="Kobayashi Y."/>
            <person name="Nakagawa T."/>
            <person name="Ezawa T."/>
            <person name="Yamaguchi K."/>
            <person name="Bino T."/>
            <person name="Nishimoto Y."/>
            <person name="Shigenobu S."/>
            <person name="Kawaguchi M."/>
        </authorList>
    </citation>
    <scope>NUCLEOTIDE SEQUENCE</scope>
    <source>
        <strain evidence="3">HR1</strain>
    </source>
</reference>
<proteinExistence type="predicted"/>
<dbReference type="SUPFAM" id="SSF56112">
    <property type="entry name" value="Protein kinase-like (PK-like)"/>
    <property type="match status" value="1"/>
</dbReference>
<dbReference type="Gene3D" id="1.10.510.10">
    <property type="entry name" value="Transferase(Phosphotransferase) domain 1"/>
    <property type="match status" value="1"/>
</dbReference>
<keyword evidence="3" id="KW-0808">Transferase</keyword>
<name>A0A8H3QKV6_9GLOM</name>
<protein>
    <submittedName>
        <fullName evidence="3">Kinase-like domain-containing protein</fullName>
    </submittedName>
</protein>
<dbReference type="PRINTS" id="PR00109">
    <property type="entry name" value="TYRKINASE"/>
</dbReference>
<keyword evidence="1" id="KW-0067">ATP-binding</keyword>
<keyword evidence="1" id="KW-0547">Nucleotide-binding</keyword>
<dbReference type="AlphaFoldDB" id="A0A8H3QKV6"/>
<dbReference type="PROSITE" id="PS50011">
    <property type="entry name" value="PROTEIN_KINASE_DOM"/>
    <property type="match status" value="1"/>
</dbReference>
<feature type="binding site" evidence="1">
    <location>
        <position position="66"/>
    </location>
    <ligand>
        <name>ATP</name>
        <dbReference type="ChEBI" id="CHEBI:30616"/>
    </ligand>
</feature>